<dbReference type="Pfam" id="PF01895">
    <property type="entry name" value="PhoU"/>
    <property type="match status" value="2"/>
</dbReference>
<dbReference type="InterPro" id="IPR026022">
    <property type="entry name" value="PhoU_dom"/>
</dbReference>
<reference evidence="4 5" key="2">
    <citation type="journal article" date="2021" name="Int. J. Syst. Evol. Microbiol.">
        <title>Isolation and Polyphasic Characterization of Desulfuromonas versatilis sp. Nov., an Electrogenic Bacteria Capable of Versatile Metabolism Isolated from a Graphene Oxide-Reducing Enrichment Culture.</title>
        <authorList>
            <person name="Xie L."/>
            <person name="Yoshida N."/>
            <person name="Ishii S."/>
            <person name="Meng L."/>
        </authorList>
    </citation>
    <scope>NUCLEOTIDE SEQUENCE [LARGE SCALE GENOMIC DNA]</scope>
    <source>
        <strain evidence="4 5">NIT-T3</strain>
    </source>
</reference>
<dbReference type="InterPro" id="IPR028366">
    <property type="entry name" value="PhoU"/>
</dbReference>
<feature type="domain" description="PhoU" evidence="3">
    <location>
        <begin position="18"/>
        <end position="103"/>
    </location>
</feature>
<accession>A0ABN6E354</accession>
<feature type="domain" description="PhoU" evidence="3">
    <location>
        <begin position="122"/>
        <end position="204"/>
    </location>
</feature>
<dbReference type="SUPFAM" id="SSF109755">
    <property type="entry name" value="PhoU-like"/>
    <property type="match status" value="1"/>
</dbReference>
<dbReference type="PIRSF" id="PIRSF003107">
    <property type="entry name" value="PhoU"/>
    <property type="match status" value="1"/>
</dbReference>
<dbReference type="NCBIfam" id="TIGR02135">
    <property type="entry name" value="phoU_full"/>
    <property type="match status" value="1"/>
</dbReference>
<comment type="subunit">
    <text evidence="2">Homodimer.</text>
</comment>
<comment type="subcellular location">
    <subcellularLocation>
        <location evidence="2">Cytoplasm</location>
    </subcellularLocation>
</comment>
<dbReference type="Gene3D" id="1.20.58.220">
    <property type="entry name" value="Phosphate transport system protein phou homolog 2, domain 2"/>
    <property type="match status" value="1"/>
</dbReference>
<organism evidence="4 5">
    <name type="scientific">Desulfuromonas versatilis</name>
    <dbReference type="NCBI Taxonomy" id="2802975"/>
    <lineage>
        <taxon>Bacteria</taxon>
        <taxon>Pseudomonadati</taxon>
        <taxon>Thermodesulfobacteriota</taxon>
        <taxon>Desulfuromonadia</taxon>
        <taxon>Desulfuromonadales</taxon>
        <taxon>Desulfuromonadaceae</taxon>
        <taxon>Desulfuromonas</taxon>
    </lineage>
</organism>
<evidence type="ECO:0000256" key="1">
    <source>
        <dbReference type="ARBA" id="ARBA00008107"/>
    </source>
</evidence>
<keyword evidence="2" id="KW-0813">Transport</keyword>
<evidence type="ECO:0000313" key="5">
    <source>
        <dbReference type="Proteomes" id="UP001319827"/>
    </source>
</evidence>
<protein>
    <recommendedName>
        <fullName evidence="2">Phosphate-specific transport system accessory protein PhoU</fullName>
    </recommendedName>
</protein>
<sequence length="221" mass="24908">MTQLMQKELDRLKKQLLTLSAVVEEGVQQATRALEKNDVPLAQKVISTDEKINQMEVELEEECLKVLALHQPVAIDLRYIIAVMKINNDLERIGDLASNIAERSVALAAGPRIAAPFDYLGMAGKAQAMLKGSLDCLVQMDTRLAHKVLELDDEIDQQHKDNFSLIKQEILAHPENLEPLSQYLTVSRHLERIADLATNIAEDVYYMIEGEIVRHVKSWGK</sequence>
<name>A0ABN6E354_9BACT</name>
<dbReference type="PANTHER" id="PTHR42930:SF3">
    <property type="entry name" value="PHOSPHATE-SPECIFIC TRANSPORT SYSTEM ACCESSORY PROTEIN PHOU"/>
    <property type="match status" value="1"/>
</dbReference>
<dbReference type="PANTHER" id="PTHR42930">
    <property type="entry name" value="PHOSPHATE-SPECIFIC TRANSPORT SYSTEM ACCESSORY PROTEIN PHOU"/>
    <property type="match status" value="1"/>
</dbReference>
<keyword evidence="2" id="KW-0592">Phosphate transport</keyword>
<comment type="similarity">
    <text evidence="1 2">Belongs to the PhoU family.</text>
</comment>
<reference evidence="4 5" key="1">
    <citation type="journal article" date="2016" name="C (Basel)">
        <title>Selective Growth of and Electricity Production by Marine Exoelectrogenic Bacteria in Self-Aggregated Hydrogel of Microbially Reduced Graphene Oxide.</title>
        <authorList>
            <person name="Yoshida N."/>
            <person name="Goto Y."/>
            <person name="Miyata Y."/>
        </authorList>
    </citation>
    <scope>NUCLEOTIDE SEQUENCE [LARGE SCALE GENOMIC DNA]</scope>
    <source>
        <strain evidence="4 5">NIT-T3</strain>
    </source>
</reference>
<comment type="function">
    <text evidence="2">Plays a role in the regulation of phosphate uptake.</text>
</comment>
<dbReference type="Proteomes" id="UP001319827">
    <property type="component" value="Chromosome"/>
</dbReference>
<keyword evidence="5" id="KW-1185">Reference proteome</keyword>
<dbReference type="RefSeq" id="WP_221250167.1">
    <property type="nucleotide sequence ID" value="NZ_AP024355.1"/>
</dbReference>
<evidence type="ECO:0000313" key="4">
    <source>
        <dbReference type="EMBL" id="BCR06785.1"/>
    </source>
</evidence>
<dbReference type="EMBL" id="AP024355">
    <property type="protein sequence ID" value="BCR06785.1"/>
    <property type="molecule type" value="Genomic_DNA"/>
</dbReference>
<evidence type="ECO:0000259" key="3">
    <source>
        <dbReference type="Pfam" id="PF01895"/>
    </source>
</evidence>
<evidence type="ECO:0000256" key="2">
    <source>
        <dbReference type="PIRNR" id="PIRNR003107"/>
    </source>
</evidence>
<dbReference type="InterPro" id="IPR038078">
    <property type="entry name" value="PhoU-like_sf"/>
</dbReference>
<gene>
    <name evidence="4" type="primary">phoU</name>
    <name evidence="4" type="ORF">DESUT3_38540</name>
</gene>
<keyword evidence="2" id="KW-0963">Cytoplasm</keyword>
<proteinExistence type="inferred from homology"/>